<keyword evidence="2 3" id="KW-0378">Hydrolase</keyword>
<comment type="cofactor">
    <cofactor evidence="2">
        <name>Fe(2+)</name>
        <dbReference type="ChEBI" id="CHEBI:29033"/>
    </cofactor>
    <text evidence="2">Binds 1 Fe(2+) ion.</text>
</comment>
<dbReference type="GO" id="GO:0006412">
    <property type="term" value="P:translation"/>
    <property type="evidence" value="ECO:0007669"/>
    <property type="project" value="UniProtKB-UniRule"/>
</dbReference>
<dbReference type="NCBIfam" id="TIGR00079">
    <property type="entry name" value="pept_deformyl"/>
    <property type="match status" value="1"/>
</dbReference>
<dbReference type="NCBIfam" id="NF001159">
    <property type="entry name" value="PRK00150.1-3"/>
    <property type="match status" value="1"/>
</dbReference>
<dbReference type="InterPro" id="IPR036821">
    <property type="entry name" value="Peptide_deformylase_sf"/>
</dbReference>
<comment type="function">
    <text evidence="2">Removes the formyl group from the N-terminal Met of newly synthesized proteins. Requires at least a dipeptide for an efficient rate of reaction. N-terminal L-methionine is a prerequisite for activity but the enzyme has broad specificity at other positions.</text>
</comment>
<dbReference type="GO" id="GO:0046872">
    <property type="term" value="F:metal ion binding"/>
    <property type="evidence" value="ECO:0007669"/>
    <property type="project" value="UniProtKB-KW"/>
</dbReference>
<dbReference type="HAMAP" id="MF_00163">
    <property type="entry name" value="Pep_deformylase"/>
    <property type="match status" value="1"/>
</dbReference>
<dbReference type="PIRSF" id="PIRSF004749">
    <property type="entry name" value="Pep_def"/>
    <property type="match status" value="1"/>
</dbReference>
<feature type="binding site" evidence="2">
    <location>
        <position position="147"/>
    </location>
    <ligand>
        <name>Fe cation</name>
        <dbReference type="ChEBI" id="CHEBI:24875"/>
    </ligand>
</feature>
<evidence type="ECO:0000313" key="3">
    <source>
        <dbReference type="EMBL" id="TLP98371.1"/>
    </source>
</evidence>
<evidence type="ECO:0000256" key="1">
    <source>
        <dbReference type="ARBA" id="ARBA00010759"/>
    </source>
</evidence>
<dbReference type="Gene3D" id="3.90.45.10">
    <property type="entry name" value="Peptide deformylase"/>
    <property type="match status" value="1"/>
</dbReference>
<dbReference type="PRINTS" id="PR01576">
    <property type="entry name" value="PDEFORMYLASE"/>
</dbReference>
<keyword evidence="2" id="KW-0408">Iron</keyword>
<dbReference type="OrthoDB" id="9804313at2"/>
<dbReference type="RefSeq" id="WP_138252481.1">
    <property type="nucleotide sequence ID" value="NZ_VAVZ01000010.1"/>
</dbReference>
<accession>A0A5R9BDP2</accession>
<keyword evidence="2" id="KW-0648">Protein biosynthesis</keyword>
<dbReference type="PANTHER" id="PTHR10458:SF22">
    <property type="entry name" value="PEPTIDE DEFORMYLASE"/>
    <property type="match status" value="1"/>
</dbReference>
<feature type="binding site" evidence="2">
    <location>
        <position position="151"/>
    </location>
    <ligand>
        <name>Fe cation</name>
        <dbReference type="ChEBI" id="CHEBI:24875"/>
    </ligand>
</feature>
<dbReference type="AlphaFoldDB" id="A0A5R9BDP2"/>
<comment type="similarity">
    <text evidence="1 2">Belongs to the polypeptide deformylase family.</text>
</comment>
<keyword evidence="4" id="KW-1185">Reference proteome</keyword>
<dbReference type="EMBL" id="VAVZ01000010">
    <property type="protein sequence ID" value="TLP98371.1"/>
    <property type="molecule type" value="Genomic_DNA"/>
</dbReference>
<proteinExistence type="inferred from homology"/>
<reference evidence="3 4" key="1">
    <citation type="submission" date="2019-05" db="EMBL/GenBank/DDBJ databases">
        <title>Nesterenkonia sp. GY074 isolated from the Southern Atlantic Ocean.</title>
        <authorList>
            <person name="Zhang G."/>
        </authorList>
    </citation>
    <scope>NUCLEOTIDE SEQUENCE [LARGE SCALE GENOMIC DNA]</scope>
    <source>
        <strain evidence="3 4">GY074</strain>
    </source>
</reference>
<dbReference type="PANTHER" id="PTHR10458">
    <property type="entry name" value="PEPTIDE DEFORMYLASE"/>
    <property type="match status" value="1"/>
</dbReference>
<evidence type="ECO:0000313" key="4">
    <source>
        <dbReference type="Proteomes" id="UP000310458"/>
    </source>
</evidence>
<protein>
    <recommendedName>
        <fullName evidence="2">Peptide deformylase</fullName>
        <shortName evidence="2">PDF</shortName>
        <ecNumber evidence="2">3.5.1.88</ecNumber>
    </recommendedName>
    <alternativeName>
        <fullName evidence="2">Polypeptide deformylase</fullName>
    </alternativeName>
</protein>
<dbReference type="CDD" id="cd00487">
    <property type="entry name" value="Pep_deformylase"/>
    <property type="match status" value="1"/>
</dbReference>
<dbReference type="Pfam" id="PF01327">
    <property type="entry name" value="Pep_deformylase"/>
    <property type="match status" value="1"/>
</dbReference>
<gene>
    <name evidence="2 3" type="primary">def</name>
    <name evidence="3" type="ORF">FEF26_05170</name>
</gene>
<comment type="caution">
    <text evidence="3">The sequence shown here is derived from an EMBL/GenBank/DDBJ whole genome shotgun (WGS) entry which is preliminary data.</text>
</comment>
<sequence>MSVLEIRQIGDPVLRSPASAVPLNDGTPDQRISQLIHNMDHTMEHVNGIGLAAPQVGVSLRIFTWHVEDSRGAVINPEITWSGSPSFVPRPEEEDADAVLREGCLSVPGGIYAPVERFPHAVLTGVGPDGESLRIEATGLLAACLQHELDHLDGKLFLDRLTGEHKKHAYRALRNGVMA</sequence>
<dbReference type="EC" id="3.5.1.88" evidence="2"/>
<dbReference type="GO" id="GO:0042586">
    <property type="term" value="F:peptide deformylase activity"/>
    <property type="evidence" value="ECO:0007669"/>
    <property type="project" value="UniProtKB-UniRule"/>
</dbReference>
<dbReference type="SUPFAM" id="SSF56420">
    <property type="entry name" value="Peptide deformylase"/>
    <property type="match status" value="1"/>
</dbReference>
<comment type="catalytic activity">
    <reaction evidence="2">
        <text>N-terminal N-formyl-L-methionyl-[peptide] + H2O = N-terminal L-methionyl-[peptide] + formate</text>
        <dbReference type="Rhea" id="RHEA:24420"/>
        <dbReference type="Rhea" id="RHEA-COMP:10639"/>
        <dbReference type="Rhea" id="RHEA-COMP:10640"/>
        <dbReference type="ChEBI" id="CHEBI:15377"/>
        <dbReference type="ChEBI" id="CHEBI:15740"/>
        <dbReference type="ChEBI" id="CHEBI:49298"/>
        <dbReference type="ChEBI" id="CHEBI:64731"/>
        <dbReference type="EC" id="3.5.1.88"/>
    </reaction>
</comment>
<feature type="active site" evidence="2">
    <location>
        <position position="148"/>
    </location>
</feature>
<dbReference type="InterPro" id="IPR023635">
    <property type="entry name" value="Peptide_deformylase"/>
</dbReference>
<evidence type="ECO:0000256" key="2">
    <source>
        <dbReference type="HAMAP-Rule" id="MF_00163"/>
    </source>
</evidence>
<keyword evidence="2" id="KW-0479">Metal-binding</keyword>
<organism evidence="3 4">
    <name type="scientific">Nesterenkonia salmonea</name>
    <dbReference type="NCBI Taxonomy" id="1804987"/>
    <lineage>
        <taxon>Bacteria</taxon>
        <taxon>Bacillati</taxon>
        <taxon>Actinomycetota</taxon>
        <taxon>Actinomycetes</taxon>
        <taxon>Micrococcales</taxon>
        <taxon>Micrococcaceae</taxon>
        <taxon>Nesterenkonia</taxon>
    </lineage>
</organism>
<feature type="binding site" evidence="2">
    <location>
        <position position="104"/>
    </location>
    <ligand>
        <name>Fe cation</name>
        <dbReference type="ChEBI" id="CHEBI:24875"/>
    </ligand>
</feature>
<dbReference type="Proteomes" id="UP000310458">
    <property type="component" value="Unassembled WGS sequence"/>
</dbReference>
<name>A0A5R9BDP2_9MICC</name>